<keyword evidence="2" id="KW-1185">Reference proteome</keyword>
<organism evidence="1 2">
    <name type="scientific">Hypoxylon rubiginosum</name>
    <dbReference type="NCBI Taxonomy" id="110542"/>
    <lineage>
        <taxon>Eukaryota</taxon>
        <taxon>Fungi</taxon>
        <taxon>Dikarya</taxon>
        <taxon>Ascomycota</taxon>
        <taxon>Pezizomycotina</taxon>
        <taxon>Sordariomycetes</taxon>
        <taxon>Xylariomycetidae</taxon>
        <taxon>Xylariales</taxon>
        <taxon>Hypoxylaceae</taxon>
        <taxon>Hypoxylon</taxon>
    </lineage>
</organism>
<proteinExistence type="predicted"/>
<name>A0ACC0D334_9PEZI</name>
<dbReference type="EMBL" id="MU394309">
    <property type="protein sequence ID" value="KAI6087152.1"/>
    <property type="molecule type" value="Genomic_DNA"/>
</dbReference>
<comment type="caution">
    <text evidence="1">The sequence shown here is derived from an EMBL/GenBank/DDBJ whole genome shotgun (WGS) entry which is preliminary data.</text>
</comment>
<protein>
    <submittedName>
        <fullName evidence="1">Cytochrome P450</fullName>
    </submittedName>
</protein>
<dbReference type="Proteomes" id="UP001497680">
    <property type="component" value="Unassembled WGS sequence"/>
</dbReference>
<gene>
    <name evidence="1" type="ORF">F4821DRAFT_115046</name>
</gene>
<evidence type="ECO:0000313" key="2">
    <source>
        <dbReference type="Proteomes" id="UP001497680"/>
    </source>
</evidence>
<evidence type="ECO:0000313" key="1">
    <source>
        <dbReference type="EMBL" id="KAI6087152.1"/>
    </source>
</evidence>
<sequence length="514" mass="58445">MGFPYVLYLISQIFIYILVPYICLLVSYRLILHPLAGYPGPFWGKISDGYGGFHAALRRLHLITYENHIKYGSVVRQGPNRLVFNTVEALQDIYLNPRVDKSSLYSLAKMSTQNNIFDTVDVREHRRKRKIISQAIAERSVRMFEPTMSEQIDIFIKQLANSCRLSESINISKRCMWLGGDIVGHLAFGYPLETQTDSSNRWLQSDLSLASARINVYMQAPIVRNIEPLLRVLFAKAVARSFEITSKMIRTRLALDKHAKRDLYSFAADHMTNSESLEDSELWPEAFFFIIAGGNTAATVMSAMFFYLSRYPECYKRLAGEVRANFHAADEIQSGEQLRRCDYLRACINETLRLSPPNTGTLWRQELADDKTRGPLVVDGHVIPPGTELGVNMYSIHHNPKYFPDPFVFRPERWLESSTDQLSVMQKAWAPFTVGAHSCPGKAVAYLELSLVFARTFWYFDFEAAPGDLGHLGAGKVGSLYGRDNPNEYQLYDTFSAMHDGPVLVLRNREATGE</sequence>
<reference evidence="1 2" key="1">
    <citation type="journal article" date="2022" name="New Phytol.">
        <title>Ecological generalism drives hyperdiversity of secondary metabolite gene clusters in xylarialean endophytes.</title>
        <authorList>
            <person name="Franco M.E.E."/>
            <person name="Wisecaver J.H."/>
            <person name="Arnold A.E."/>
            <person name="Ju Y.M."/>
            <person name="Slot J.C."/>
            <person name="Ahrendt S."/>
            <person name="Moore L.P."/>
            <person name="Eastman K.E."/>
            <person name="Scott K."/>
            <person name="Konkel Z."/>
            <person name="Mondo S.J."/>
            <person name="Kuo A."/>
            <person name="Hayes R.D."/>
            <person name="Haridas S."/>
            <person name="Andreopoulos B."/>
            <person name="Riley R."/>
            <person name="LaButti K."/>
            <person name="Pangilinan J."/>
            <person name="Lipzen A."/>
            <person name="Amirebrahimi M."/>
            <person name="Yan J."/>
            <person name="Adam C."/>
            <person name="Keymanesh K."/>
            <person name="Ng V."/>
            <person name="Louie K."/>
            <person name="Northen T."/>
            <person name="Drula E."/>
            <person name="Henrissat B."/>
            <person name="Hsieh H.M."/>
            <person name="Youens-Clark K."/>
            <person name="Lutzoni F."/>
            <person name="Miadlikowska J."/>
            <person name="Eastwood D.C."/>
            <person name="Hamelin R.C."/>
            <person name="Grigoriev I.V."/>
            <person name="U'Ren J.M."/>
        </authorList>
    </citation>
    <scope>NUCLEOTIDE SEQUENCE [LARGE SCALE GENOMIC DNA]</scope>
    <source>
        <strain evidence="1 2">ER1909</strain>
    </source>
</reference>
<accession>A0ACC0D334</accession>